<evidence type="ECO:0000313" key="1">
    <source>
        <dbReference type="EMBL" id="CAB5228583.1"/>
    </source>
</evidence>
<protein>
    <submittedName>
        <fullName evidence="1">Uncharacterized protein</fullName>
    </submittedName>
</protein>
<sequence>MSKYKAIFDKQGLLAEFEDGEMVYLREEYSPPEKSDLASPMIMRDIEPYQNMINGGIITSRSEHRELLKRHNCVEVGNEKMQTKIAATPNNRRELISRQLGDMSDKQANKVLKQLKNGI</sequence>
<organism evidence="1">
    <name type="scientific">uncultured Caudovirales phage</name>
    <dbReference type="NCBI Taxonomy" id="2100421"/>
    <lineage>
        <taxon>Viruses</taxon>
        <taxon>Duplodnaviria</taxon>
        <taxon>Heunggongvirae</taxon>
        <taxon>Uroviricota</taxon>
        <taxon>Caudoviricetes</taxon>
        <taxon>Peduoviridae</taxon>
        <taxon>Maltschvirus</taxon>
        <taxon>Maltschvirus maltsch</taxon>
    </lineage>
</organism>
<reference evidence="1" key="1">
    <citation type="submission" date="2020-05" db="EMBL/GenBank/DDBJ databases">
        <authorList>
            <person name="Chiriac C."/>
            <person name="Salcher M."/>
            <person name="Ghai R."/>
            <person name="Kavagutti S V."/>
        </authorList>
    </citation>
    <scope>NUCLEOTIDE SEQUENCE</scope>
</reference>
<accession>A0A6J7XKZ3</accession>
<gene>
    <name evidence="1" type="ORF">UFOVP1545_4</name>
</gene>
<name>A0A6J7XKZ3_9CAUD</name>
<dbReference type="EMBL" id="LR798389">
    <property type="protein sequence ID" value="CAB5228583.1"/>
    <property type="molecule type" value="Genomic_DNA"/>
</dbReference>
<proteinExistence type="predicted"/>